<dbReference type="PANTHER" id="PTHR46724:SF1">
    <property type="entry name" value="ADP RIBOSYLATION FACTOR LIKE GTPASE 10"/>
    <property type="match status" value="1"/>
</dbReference>
<dbReference type="GO" id="GO:0046872">
    <property type="term" value="F:metal ion binding"/>
    <property type="evidence" value="ECO:0007669"/>
    <property type="project" value="UniProtKB-KW"/>
</dbReference>
<feature type="binding site" evidence="4">
    <location>
        <position position="85"/>
    </location>
    <ligand>
        <name>Mg(2+)</name>
        <dbReference type="ChEBI" id="CHEBI:18420"/>
    </ligand>
</feature>
<dbReference type="Gene3D" id="3.40.50.300">
    <property type="entry name" value="P-loop containing nucleotide triphosphate hydrolases"/>
    <property type="match status" value="1"/>
</dbReference>
<evidence type="ECO:0000313" key="7">
    <source>
        <dbReference type="Proteomes" id="UP000751190"/>
    </source>
</evidence>
<keyword evidence="4" id="KW-0479">Metal-binding</keyword>
<gene>
    <name evidence="6" type="ORF">KFE25_013091</name>
</gene>
<evidence type="ECO:0000256" key="1">
    <source>
        <dbReference type="ARBA" id="ARBA00022741"/>
    </source>
</evidence>
<dbReference type="PANTHER" id="PTHR46724">
    <property type="entry name" value="ADP-RIBOSYLATION FACTOR-LIKE PROTEIN 9-RELATED"/>
    <property type="match status" value="1"/>
</dbReference>
<evidence type="ECO:0000256" key="5">
    <source>
        <dbReference type="SAM" id="MobiDB-lite"/>
    </source>
</evidence>
<evidence type="ECO:0000256" key="4">
    <source>
        <dbReference type="PIRSR" id="PIRSR606689-2"/>
    </source>
</evidence>
<reference evidence="6" key="1">
    <citation type="submission" date="2021-05" db="EMBL/GenBank/DDBJ databases">
        <title>The genome of the haptophyte Pavlova lutheri (Diacronema luteri, Pavlovales) - a model for lipid biosynthesis in eukaryotic algae.</title>
        <authorList>
            <person name="Hulatt C.J."/>
            <person name="Posewitz M.C."/>
        </authorList>
    </citation>
    <scope>NUCLEOTIDE SEQUENCE</scope>
    <source>
        <strain evidence="6">NIVA-4/92</strain>
    </source>
</reference>
<feature type="binding site" evidence="3">
    <location>
        <position position="108"/>
    </location>
    <ligand>
        <name>GTP</name>
        <dbReference type="ChEBI" id="CHEBI:37565"/>
    </ligand>
</feature>
<dbReference type="EMBL" id="JAGTXO010000032">
    <property type="protein sequence ID" value="KAG8460441.1"/>
    <property type="molecule type" value="Genomic_DNA"/>
</dbReference>
<dbReference type="PRINTS" id="PR00328">
    <property type="entry name" value="SAR1GTPBP"/>
</dbReference>
<dbReference type="SMART" id="SM00178">
    <property type="entry name" value="SAR"/>
    <property type="match status" value="1"/>
</dbReference>
<dbReference type="AlphaFoldDB" id="A0A8J5X7Z2"/>
<keyword evidence="7" id="KW-1185">Reference proteome</keyword>
<evidence type="ECO:0000256" key="2">
    <source>
        <dbReference type="ARBA" id="ARBA00023134"/>
    </source>
</evidence>
<feature type="binding site" evidence="4">
    <location>
        <position position="67"/>
    </location>
    <ligand>
        <name>Mg(2+)</name>
        <dbReference type="ChEBI" id="CHEBI:18420"/>
    </ligand>
</feature>
<sequence length="235" mass="24758">MAEVTLSAAPTGDGQERPSRLMRNPRTWLAIVQIMLHKLCCWWTLAKPVEWRTARVACLGLDGAGKTSVASCVEGVKPSVQHEPTSGFNCRNARVAPHWQLDLWDLGGSALIRQYWSRYLTADTKILLFVVDAADRARFAEARAALDGALAATDELPALLVLANKQDLPGAATTAEVSDALGIAAGASATRAAVLPISCARAAAAGADAQSASGLSDVLAWVSSALQSISHVDDE</sequence>
<accession>A0A8J5X7Z2</accession>
<feature type="binding site" evidence="3">
    <location>
        <begin position="164"/>
        <end position="167"/>
    </location>
    <ligand>
        <name>GTP</name>
        <dbReference type="ChEBI" id="CHEBI:37565"/>
    </ligand>
</feature>
<proteinExistence type="predicted"/>
<dbReference type="OrthoDB" id="414781at2759"/>
<dbReference type="InterPro" id="IPR027417">
    <property type="entry name" value="P-loop_NTPase"/>
</dbReference>
<feature type="region of interest" description="Disordered" evidence="5">
    <location>
        <begin position="1"/>
        <end position="20"/>
    </location>
</feature>
<keyword evidence="4" id="KW-0460">Magnesium</keyword>
<evidence type="ECO:0000313" key="6">
    <source>
        <dbReference type="EMBL" id="KAG8460441.1"/>
    </source>
</evidence>
<dbReference type="Pfam" id="PF00025">
    <property type="entry name" value="Arf"/>
    <property type="match status" value="1"/>
</dbReference>
<dbReference type="SUPFAM" id="SSF52540">
    <property type="entry name" value="P-loop containing nucleoside triphosphate hydrolases"/>
    <property type="match status" value="1"/>
</dbReference>
<keyword evidence="2 3" id="KW-0342">GTP-binding</keyword>
<dbReference type="InterPro" id="IPR053254">
    <property type="entry name" value="Arf-like_GTPase"/>
</dbReference>
<keyword evidence="1 3" id="KW-0547">Nucleotide-binding</keyword>
<evidence type="ECO:0000256" key="3">
    <source>
        <dbReference type="PIRSR" id="PIRSR606689-1"/>
    </source>
</evidence>
<dbReference type="SMART" id="SM00177">
    <property type="entry name" value="ARF"/>
    <property type="match status" value="1"/>
</dbReference>
<organism evidence="6 7">
    <name type="scientific">Diacronema lutheri</name>
    <name type="common">Unicellular marine alga</name>
    <name type="synonym">Monochrysis lutheri</name>
    <dbReference type="NCBI Taxonomy" id="2081491"/>
    <lineage>
        <taxon>Eukaryota</taxon>
        <taxon>Haptista</taxon>
        <taxon>Haptophyta</taxon>
        <taxon>Pavlovophyceae</taxon>
        <taxon>Pavlovales</taxon>
        <taxon>Pavlovaceae</taxon>
        <taxon>Diacronema</taxon>
    </lineage>
</organism>
<dbReference type="InterPro" id="IPR006689">
    <property type="entry name" value="Small_GTPase_ARF/SAR"/>
</dbReference>
<protein>
    <submittedName>
        <fullName evidence="6">Uncharacterized protein</fullName>
    </submittedName>
</protein>
<feature type="binding site" evidence="3">
    <location>
        <begin position="60"/>
        <end position="67"/>
    </location>
    <ligand>
        <name>GTP</name>
        <dbReference type="ChEBI" id="CHEBI:37565"/>
    </ligand>
</feature>
<name>A0A8J5X7Z2_DIALT</name>
<dbReference type="Proteomes" id="UP000751190">
    <property type="component" value="Unassembled WGS sequence"/>
</dbReference>
<dbReference type="PROSITE" id="PS51417">
    <property type="entry name" value="ARF"/>
    <property type="match status" value="1"/>
</dbReference>
<dbReference type="GO" id="GO:0003924">
    <property type="term" value="F:GTPase activity"/>
    <property type="evidence" value="ECO:0007669"/>
    <property type="project" value="InterPro"/>
</dbReference>
<comment type="caution">
    <text evidence="6">The sequence shown here is derived from an EMBL/GenBank/DDBJ whole genome shotgun (WGS) entry which is preliminary data.</text>
</comment>
<dbReference type="GO" id="GO:0005525">
    <property type="term" value="F:GTP binding"/>
    <property type="evidence" value="ECO:0007669"/>
    <property type="project" value="UniProtKB-KW"/>
</dbReference>